<dbReference type="InterPro" id="IPR016181">
    <property type="entry name" value="Acyl_CoA_acyltransferase"/>
</dbReference>
<evidence type="ECO:0000313" key="4">
    <source>
        <dbReference type="EMBL" id="MBC8755635.1"/>
    </source>
</evidence>
<dbReference type="RefSeq" id="WP_187562679.1">
    <property type="nucleotide sequence ID" value="NZ_JACGWS010000007.1"/>
</dbReference>
<gene>
    <name evidence="4" type="ORF">H2O64_13235</name>
</gene>
<dbReference type="PANTHER" id="PTHR10545">
    <property type="entry name" value="DIAMINE N-ACETYLTRANSFERASE"/>
    <property type="match status" value="1"/>
</dbReference>
<dbReference type="Pfam" id="PF00583">
    <property type="entry name" value="Acetyltransf_1"/>
    <property type="match status" value="1"/>
</dbReference>
<sequence>MNYTIRQATKTDVHDIFRLIQELAIFEKEPEAVITTPEMLLEDGFGTAPKFHCFIAESPEDAESSSTQKVLGIALVYMRYSTWKGEVLHLEDLIVSEKARGQGIGSLLLTEVIKYGNSLGVKRISWEVLDWNTPAIDFYEHIGANVMRDWHVVQLDEQGMQNYLAKK</sequence>
<comment type="caution">
    <text evidence="4">The sequence shown here is derived from an EMBL/GenBank/DDBJ whole genome shotgun (WGS) entry which is preliminary data.</text>
</comment>
<dbReference type="Proteomes" id="UP000619238">
    <property type="component" value="Unassembled WGS sequence"/>
</dbReference>
<evidence type="ECO:0000256" key="2">
    <source>
        <dbReference type="ARBA" id="ARBA00023315"/>
    </source>
</evidence>
<keyword evidence="2" id="KW-0012">Acyltransferase</keyword>
<dbReference type="Gene3D" id="3.40.630.30">
    <property type="match status" value="1"/>
</dbReference>
<organism evidence="4 5">
    <name type="scientific">Kordia aestuariivivens</name>
    <dbReference type="NCBI Taxonomy" id="2759037"/>
    <lineage>
        <taxon>Bacteria</taxon>
        <taxon>Pseudomonadati</taxon>
        <taxon>Bacteroidota</taxon>
        <taxon>Flavobacteriia</taxon>
        <taxon>Flavobacteriales</taxon>
        <taxon>Flavobacteriaceae</taxon>
        <taxon>Kordia</taxon>
    </lineage>
</organism>
<evidence type="ECO:0000313" key="5">
    <source>
        <dbReference type="Proteomes" id="UP000619238"/>
    </source>
</evidence>
<protein>
    <submittedName>
        <fullName evidence="4">GNAT family N-acetyltransferase</fullName>
    </submittedName>
</protein>
<evidence type="ECO:0000259" key="3">
    <source>
        <dbReference type="PROSITE" id="PS51186"/>
    </source>
</evidence>
<proteinExistence type="predicted"/>
<evidence type="ECO:0000256" key="1">
    <source>
        <dbReference type="ARBA" id="ARBA00022679"/>
    </source>
</evidence>
<dbReference type="InterPro" id="IPR000182">
    <property type="entry name" value="GNAT_dom"/>
</dbReference>
<reference evidence="4 5" key="1">
    <citation type="submission" date="2020-07" db="EMBL/GenBank/DDBJ databases">
        <title>Description of Kordia aestuariivivens sp. nov., isolated from a tidal flat.</title>
        <authorList>
            <person name="Park S."/>
            <person name="Yoon J.-H."/>
        </authorList>
    </citation>
    <scope>NUCLEOTIDE SEQUENCE [LARGE SCALE GENOMIC DNA]</scope>
    <source>
        <strain evidence="4 5">YSTF-M3</strain>
    </source>
</reference>
<dbReference type="CDD" id="cd04301">
    <property type="entry name" value="NAT_SF"/>
    <property type="match status" value="1"/>
</dbReference>
<dbReference type="PROSITE" id="PS51186">
    <property type="entry name" value="GNAT"/>
    <property type="match status" value="1"/>
</dbReference>
<dbReference type="EMBL" id="JACGWS010000007">
    <property type="protein sequence ID" value="MBC8755635.1"/>
    <property type="molecule type" value="Genomic_DNA"/>
</dbReference>
<dbReference type="PANTHER" id="PTHR10545:SF29">
    <property type="entry name" value="GH14572P-RELATED"/>
    <property type="match status" value="1"/>
</dbReference>
<name>A0ABR7QAN8_9FLAO</name>
<feature type="domain" description="N-acetyltransferase" evidence="3">
    <location>
        <begin position="3"/>
        <end position="165"/>
    </location>
</feature>
<dbReference type="InterPro" id="IPR051016">
    <property type="entry name" value="Diverse_Substrate_AcTransf"/>
</dbReference>
<dbReference type="SUPFAM" id="SSF55729">
    <property type="entry name" value="Acyl-CoA N-acyltransferases (Nat)"/>
    <property type="match status" value="1"/>
</dbReference>
<keyword evidence="1" id="KW-0808">Transferase</keyword>
<keyword evidence="5" id="KW-1185">Reference proteome</keyword>
<accession>A0ABR7QAN8</accession>